<evidence type="ECO:0000313" key="2">
    <source>
        <dbReference type="EMBL" id="HBH1541549.1"/>
    </source>
</evidence>
<dbReference type="InterPro" id="IPR010982">
    <property type="entry name" value="Lambda_DNA-bd_dom_sf"/>
</dbReference>
<protein>
    <submittedName>
        <fullName evidence="2">Helix-turn-helix transcriptional regulator</fullName>
    </submittedName>
</protein>
<feature type="domain" description="HTH cro/C1-type" evidence="1">
    <location>
        <begin position="6"/>
        <end position="60"/>
    </location>
</feature>
<evidence type="ECO:0000313" key="3">
    <source>
        <dbReference type="Proteomes" id="UP000878956"/>
    </source>
</evidence>
<dbReference type="AlphaFoldDB" id="A0AAN6A4U9"/>
<evidence type="ECO:0000259" key="1">
    <source>
        <dbReference type="PROSITE" id="PS50943"/>
    </source>
</evidence>
<reference evidence="2" key="1">
    <citation type="journal article" date="2018" name="Genome Biol.">
        <title>SKESA: strategic k-mer extension for scrupulous assemblies.</title>
        <authorList>
            <person name="Souvorov A."/>
            <person name="Agarwala R."/>
            <person name="Lipman D.J."/>
        </authorList>
    </citation>
    <scope>NUCLEOTIDE SEQUENCE</scope>
    <source>
        <strain evidence="2">HN1000</strain>
    </source>
</reference>
<dbReference type="InterPro" id="IPR001387">
    <property type="entry name" value="Cro/C1-type_HTH"/>
</dbReference>
<dbReference type="Pfam" id="PF01381">
    <property type="entry name" value="HTH_3"/>
    <property type="match status" value="1"/>
</dbReference>
<dbReference type="CDD" id="cd00093">
    <property type="entry name" value="HTH_XRE"/>
    <property type="match status" value="1"/>
</dbReference>
<dbReference type="GO" id="GO:0003677">
    <property type="term" value="F:DNA binding"/>
    <property type="evidence" value="ECO:0007669"/>
    <property type="project" value="InterPro"/>
</dbReference>
<comment type="caution">
    <text evidence="2">The sequence shown here is derived from an EMBL/GenBank/DDBJ whole genome shotgun (WGS) entry which is preliminary data.</text>
</comment>
<dbReference type="SUPFAM" id="SSF47413">
    <property type="entry name" value="lambda repressor-like DNA-binding domains"/>
    <property type="match status" value="1"/>
</dbReference>
<proteinExistence type="predicted"/>
<accession>A0AAN6A4U9</accession>
<organism evidence="2 3">
    <name type="scientific">Clostridioides difficile</name>
    <name type="common">Peptoclostridium difficile</name>
    <dbReference type="NCBI Taxonomy" id="1496"/>
    <lineage>
        <taxon>Bacteria</taxon>
        <taxon>Bacillati</taxon>
        <taxon>Bacillota</taxon>
        <taxon>Clostridia</taxon>
        <taxon>Peptostreptococcales</taxon>
        <taxon>Peptostreptococcaceae</taxon>
        <taxon>Clostridioides</taxon>
    </lineage>
</organism>
<name>A0AAN6A4U9_CLODI</name>
<dbReference type="EMBL" id="DAEPXK010000008">
    <property type="protein sequence ID" value="HBH1541549.1"/>
    <property type="molecule type" value="Genomic_DNA"/>
</dbReference>
<dbReference type="Proteomes" id="UP000878956">
    <property type="component" value="Unassembled WGS sequence"/>
</dbReference>
<gene>
    <name evidence="2" type="ORF">KRM00_001010</name>
</gene>
<dbReference type="Gene3D" id="1.10.260.40">
    <property type="entry name" value="lambda repressor-like DNA-binding domains"/>
    <property type="match status" value="1"/>
</dbReference>
<sequence length="63" mass="7619">MKLEKLIDIRKEKKYSQEDIARMLDISLRNYHRKEKGENQFTVSELEKICSYLDIESKELLDI</sequence>
<dbReference type="RefSeq" id="WP_009894779.1">
    <property type="nucleotide sequence ID" value="NZ_BING01000018.1"/>
</dbReference>
<reference evidence="2" key="2">
    <citation type="submission" date="2021-06" db="EMBL/GenBank/DDBJ databases">
        <authorList>
            <consortium name="NCBI Pathogen Detection Project"/>
        </authorList>
    </citation>
    <scope>NUCLEOTIDE SEQUENCE</scope>
    <source>
        <strain evidence="2">HN1000</strain>
    </source>
</reference>
<dbReference type="PROSITE" id="PS50943">
    <property type="entry name" value="HTH_CROC1"/>
    <property type="match status" value="1"/>
</dbReference>
<dbReference type="SMART" id="SM00530">
    <property type="entry name" value="HTH_XRE"/>
    <property type="match status" value="1"/>
</dbReference>